<evidence type="ECO:0008006" key="4">
    <source>
        <dbReference type="Google" id="ProtNLM"/>
    </source>
</evidence>
<dbReference type="EMBL" id="MVGT01004390">
    <property type="protein sequence ID" value="OUZ99738.1"/>
    <property type="molecule type" value="Genomic_DNA"/>
</dbReference>
<keyword evidence="1" id="KW-0175">Coiled coil</keyword>
<gene>
    <name evidence="2" type="ORF">BVC80_9065g6</name>
</gene>
<reference evidence="2 3" key="1">
    <citation type="journal article" date="2017" name="Mol. Plant">
        <title>The Genome of Medicinal Plant Macleaya cordata Provides New Insights into Benzylisoquinoline Alkaloids Metabolism.</title>
        <authorList>
            <person name="Liu X."/>
            <person name="Liu Y."/>
            <person name="Huang P."/>
            <person name="Ma Y."/>
            <person name="Qing Z."/>
            <person name="Tang Q."/>
            <person name="Cao H."/>
            <person name="Cheng P."/>
            <person name="Zheng Y."/>
            <person name="Yuan Z."/>
            <person name="Zhou Y."/>
            <person name="Liu J."/>
            <person name="Tang Z."/>
            <person name="Zhuo Y."/>
            <person name="Zhang Y."/>
            <person name="Yu L."/>
            <person name="Huang J."/>
            <person name="Yang P."/>
            <person name="Peng Q."/>
            <person name="Zhang J."/>
            <person name="Jiang W."/>
            <person name="Zhang Z."/>
            <person name="Lin K."/>
            <person name="Ro D.K."/>
            <person name="Chen X."/>
            <person name="Xiong X."/>
            <person name="Shang Y."/>
            <person name="Huang S."/>
            <person name="Zeng J."/>
        </authorList>
    </citation>
    <scope>NUCLEOTIDE SEQUENCE [LARGE SCALE GENOMIC DNA]</scope>
    <source>
        <strain evidence="3">cv. BLH2017</strain>
        <tissue evidence="2">Root</tissue>
    </source>
</reference>
<dbReference type="Proteomes" id="UP000195402">
    <property type="component" value="Unassembled WGS sequence"/>
</dbReference>
<evidence type="ECO:0000313" key="3">
    <source>
        <dbReference type="Proteomes" id="UP000195402"/>
    </source>
</evidence>
<name>A0A200PNF7_MACCD</name>
<protein>
    <recommendedName>
        <fullName evidence="4">Protein SKIP34</fullName>
    </recommendedName>
</protein>
<organism evidence="2 3">
    <name type="scientific">Macleaya cordata</name>
    <name type="common">Five-seeded plume-poppy</name>
    <name type="synonym">Bocconia cordata</name>
    <dbReference type="NCBI Taxonomy" id="56857"/>
    <lineage>
        <taxon>Eukaryota</taxon>
        <taxon>Viridiplantae</taxon>
        <taxon>Streptophyta</taxon>
        <taxon>Embryophyta</taxon>
        <taxon>Tracheophyta</taxon>
        <taxon>Spermatophyta</taxon>
        <taxon>Magnoliopsida</taxon>
        <taxon>Ranunculales</taxon>
        <taxon>Papaveraceae</taxon>
        <taxon>Papaveroideae</taxon>
        <taxon>Macleaya</taxon>
    </lineage>
</organism>
<evidence type="ECO:0000313" key="2">
    <source>
        <dbReference type="EMBL" id="OUZ99738.1"/>
    </source>
</evidence>
<feature type="coiled-coil region" evidence="1">
    <location>
        <begin position="29"/>
        <end position="63"/>
    </location>
</feature>
<accession>A0A200PNF7</accession>
<keyword evidence="3" id="KW-1185">Reference proteome</keyword>
<dbReference type="OMA" id="MCFDQQR"/>
<dbReference type="OrthoDB" id="1926663at2759"/>
<comment type="caution">
    <text evidence="2">The sequence shown here is derived from an EMBL/GenBank/DDBJ whole genome shotgun (WGS) entry which is preliminary data.</text>
</comment>
<sequence>MCFDQQRFMLMEEMIPSRRVRSADENIRMEVLRGELAETEARLARARAREAELSRRLENMKRFLSVMQILETYLKRRLCEQQQALILSQMSSSVPKNL</sequence>
<proteinExistence type="predicted"/>
<dbReference type="FunCoup" id="A0A200PNF7">
    <property type="interactions" value="74"/>
</dbReference>
<dbReference type="InParanoid" id="A0A200PNF7"/>
<dbReference type="AlphaFoldDB" id="A0A200PNF7"/>
<evidence type="ECO:0000256" key="1">
    <source>
        <dbReference type="SAM" id="Coils"/>
    </source>
</evidence>